<dbReference type="RefSeq" id="WP_146739572.1">
    <property type="nucleotide sequence ID" value="NZ_QLSZ01000016.1"/>
</dbReference>
<dbReference type="Proteomes" id="UP000248840">
    <property type="component" value="Unassembled WGS sequence"/>
</dbReference>
<evidence type="ECO:0008006" key="4">
    <source>
        <dbReference type="Google" id="ProtNLM"/>
    </source>
</evidence>
<accession>A0A328Y7M9</accession>
<organism evidence="2 3">
    <name type="scientific">Flavobacterium aciduliphilum</name>
    <dbReference type="NCBI Taxonomy" id="1101402"/>
    <lineage>
        <taxon>Bacteria</taxon>
        <taxon>Pseudomonadati</taxon>
        <taxon>Bacteroidota</taxon>
        <taxon>Flavobacteriia</taxon>
        <taxon>Flavobacteriales</taxon>
        <taxon>Flavobacteriaceae</taxon>
        <taxon>Flavobacterium</taxon>
    </lineage>
</organism>
<dbReference type="OrthoDB" id="1321991at2"/>
<proteinExistence type="predicted"/>
<protein>
    <recommendedName>
        <fullName evidence="4">Outer membrane efflux protein</fullName>
    </recommendedName>
</protein>
<comment type="caution">
    <text evidence="2">The sequence shown here is derived from an EMBL/GenBank/DDBJ whole genome shotgun (WGS) entry which is preliminary data.</text>
</comment>
<evidence type="ECO:0000256" key="1">
    <source>
        <dbReference type="SAM" id="SignalP"/>
    </source>
</evidence>
<feature type="signal peptide" evidence="1">
    <location>
        <begin position="1"/>
        <end position="19"/>
    </location>
</feature>
<keyword evidence="1" id="KW-0732">Signal</keyword>
<gene>
    <name evidence="2" type="ORF">CLV55_1164</name>
</gene>
<name>A0A328Y7M9_9FLAO</name>
<dbReference type="EMBL" id="QLSZ01000016">
    <property type="protein sequence ID" value="RAR69283.1"/>
    <property type="molecule type" value="Genomic_DNA"/>
</dbReference>
<keyword evidence="3" id="KW-1185">Reference proteome</keyword>
<evidence type="ECO:0000313" key="3">
    <source>
        <dbReference type="Proteomes" id="UP000248840"/>
    </source>
</evidence>
<feature type="chain" id="PRO_5016467177" description="Outer membrane efflux protein" evidence="1">
    <location>
        <begin position="20"/>
        <end position="343"/>
    </location>
</feature>
<dbReference type="AlphaFoldDB" id="A0A328Y7M9"/>
<evidence type="ECO:0000313" key="2">
    <source>
        <dbReference type="EMBL" id="RAR69283.1"/>
    </source>
</evidence>
<sequence length="343" mass="41286">MKRRVIFLLYMLLCINTNAQNYRNAKAYINDFGKNELFVKEALMEYSRSIIDYNPEYRTEDELERIYKKLEEINANLVKNDIGFNGDVGLRDEFMELNNKTIALLKNKTLKLNDYGFQSDLDYGNILKNFSNKEIEIAKYYSDIIEYEKYKKDFGLKYNLIVRNYSGKNVFEYDAYQNLIFYKLNVLDEKLMKLYKMKDLEKLDECLVYMNTIIKESYYKTNQMKDDFADRSLNDINVELIAFFQNQNDNLRNLYFQYYSLSDALEKQKNVISNSQDAMQIETYNELVKKYNLAKNIYFDTLFDNQVAKKQLIERWYQTNSLFLKNNIIFEDIFEKYVTEKKD</sequence>
<reference evidence="2 3" key="1">
    <citation type="submission" date="2018-06" db="EMBL/GenBank/DDBJ databases">
        <title>Genomic Encyclopedia of Archaeal and Bacterial Type Strains, Phase II (KMG-II): from individual species to whole genera.</title>
        <authorList>
            <person name="Goeker M."/>
        </authorList>
    </citation>
    <scope>NUCLEOTIDE SEQUENCE [LARGE SCALE GENOMIC DNA]</scope>
    <source>
        <strain evidence="2 3">DSM 25663</strain>
    </source>
</reference>